<name>A0A2D1TVR3_9ACTN</name>
<proteinExistence type="predicted"/>
<accession>A0A2D1TVR3</accession>
<dbReference type="EMBL" id="CP024160">
    <property type="protein sequence ID" value="ATP53451.1"/>
    <property type="molecule type" value="Genomic_DNA"/>
</dbReference>
<evidence type="ECO:0000313" key="2">
    <source>
        <dbReference type="EMBL" id="ATP53451.1"/>
    </source>
</evidence>
<dbReference type="KEGG" id="caer:CSV91_02195"/>
<sequence>MRRASALLERLAAPPVRATQERYRHELKYLINEGEHAALACRMAPVFKLDKHARAGGYTIRSLYFDDYCNSAYEEKDAGILMRKKYRVRIYNGSDKVIKLERKKKYGSWIYKEDAPLTRGEFEQILAGDYDFLLRSPYPLCREFYIECICNMMRPRTIVDYEREPWVMDEGTVRITFDMNVRAAVGSFDIFDATLPALPVLEPGKLVMEVKFTEFCPQLVRDMVPPGAAELTAVSKYCLCYEKTAYLRGFNYWESDFENRGDI</sequence>
<evidence type="ECO:0000259" key="1">
    <source>
        <dbReference type="Pfam" id="PF09359"/>
    </source>
</evidence>
<reference evidence="2 3" key="1">
    <citation type="submission" date="2017-10" db="EMBL/GenBank/DDBJ databases">
        <title>Complete genome sequence of Collinsella aerofaciens isolated from the gut of a healthy adult Indian.</title>
        <authorList>
            <person name="Bag S."/>
            <person name="Ghosh T.S."/>
            <person name="Das B."/>
        </authorList>
    </citation>
    <scope>NUCLEOTIDE SEQUENCE [LARGE SCALE GENOMIC DNA]</scope>
    <source>
        <strain evidence="3">indica</strain>
    </source>
</reference>
<dbReference type="CDD" id="cd07750">
    <property type="entry name" value="PolyPPase_VTC_like"/>
    <property type="match status" value="1"/>
</dbReference>
<feature type="domain" description="VTC" evidence="1">
    <location>
        <begin position="24"/>
        <end position="243"/>
    </location>
</feature>
<protein>
    <submittedName>
        <fullName evidence="2">VTC domain-containing protein</fullName>
    </submittedName>
</protein>
<dbReference type="Proteomes" id="UP000225608">
    <property type="component" value="Chromosome"/>
</dbReference>
<evidence type="ECO:0000313" key="3">
    <source>
        <dbReference type="Proteomes" id="UP000225608"/>
    </source>
</evidence>
<dbReference type="InterPro" id="IPR018966">
    <property type="entry name" value="VTC_domain"/>
</dbReference>
<organism evidence="2 3">
    <name type="scientific">Collinsella aerofaciens</name>
    <dbReference type="NCBI Taxonomy" id="74426"/>
    <lineage>
        <taxon>Bacteria</taxon>
        <taxon>Bacillati</taxon>
        <taxon>Actinomycetota</taxon>
        <taxon>Coriobacteriia</taxon>
        <taxon>Coriobacteriales</taxon>
        <taxon>Coriobacteriaceae</taxon>
        <taxon>Collinsella</taxon>
    </lineage>
</organism>
<dbReference type="AlphaFoldDB" id="A0A2D1TVR3"/>
<dbReference type="Gene3D" id="3.20.100.30">
    <property type="entry name" value="VTC, catalytic tunnel domain"/>
    <property type="match status" value="1"/>
</dbReference>
<dbReference type="InterPro" id="IPR042267">
    <property type="entry name" value="VTC_sf"/>
</dbReference>
<dbReference type="Pfam" id="PF09359">
    <property type="entry name" value="VTC"/>
    <property type="match status" value="1"/>
</dbReference>
<dbReference type="GO" id="GO:0006799">
    <property type="term" value="P:polyphosphate biosynthetic process"/>
    <property type="evidence" value="ECO:0007669"/>
    <property type="project" value="UniProtKB-ARBA"/>
</dbReference>
<gene>
    <name evidence="2" type="ORF">CSV91_02195</name>
</gene>
<dbReference type="RefSeq" id="WP_022094956.1">
    <property type="nucleotide sequence ID" value="NZ_CP024160.1"/>
</dbReference>